<keyword evidence="1" id="KW-1133">Transmembrane helix</keyword>
<dbReference type="CTD" id="36343583"/>
<sequence length="30" mass="3601">MGSVFAPQAYWLLFMYIVRRCCNFLFIVLV</sequence>
<evidence type="ECO:0000313" key="2">
    <source>
        <dbReference type="EMBL" id="EUB57258.1"/>
    </source>
</evidence>
<proteinExistence type="predicted"/>
<dbReference type="GeneID" id="36343583"/>
<dbReference type="Proteomes" id="UP000019149">
    <property type="component" value="Unassembled WGS sequence"/>
</dbReference>
<accession>W6U7Q3</accession>
<comment type="caution">
    <text evidence="2">The sequence shown here is derived from an EMBL/GenBank/DDBJ whole genome shotgun (WGS) entry which is preliminary data.</text>
</comment>
<keyword evidence="1" id="KW-0472">Membrane</keyword>
<dbReference type="KEGG" id="egl:EGR_07868"/>
<reference evidence="2 3" key="1">
    <citation type="journal article" date="2013" name="Nat. Genet.">
        <title>The genome of the hydatid tapeworm Echinococcus granulosus.</title>
        <authorList>
            <person name="Zheng H."/>
            <person name="Zhang W."/>
            <person name="Zhang L."/>
            <person name="Zhang Z."/>
            <person name="Li J."/>
            <person name="Lu G."/>
            <person name="Zhu Y."/>
            <person name="Wang Y."/>
            <person name="Huang Y."/>
            <person name="Liu J."/>
            <person name="Kang H."/>
            <person name="Chen J."/>
            <person name="Wang L."/>
            <person name="Chen A."/>
            <person name="Yu S."/>
            <person name="Gao Z."/>
            <person name="Jin L."/>
            <person name="Gu W."/>
            <person name="Wang Z."/>
            <person name="Zhao L."/>
            <person name="Shi B."/>
            <person name="Wen H."/>
            <person name="Lin R."/>
            <person name="Jones M.K."/>
            <person name="Brejova B."/>
            <person name="Vinar T."/>
            <person name="Zhao G."/>
            <person name="McManus D.P."/>
            <person name="Chen Z."/>
            <person name="Zhou Y."/>
            <person name="Wang S."/>
        </authorList>
    </citation>
    <scope>NUCLEOTIDE SEQUENCE [LARGE SCALE GENOMIC DNA]</scope>
</reference>
<evidence type="ECO:0000256" key="1">
    <source>
        <dbReference type="SAM" id="Phobius"/>
    </source>
</evidence>
<name>W6U7Q3_ECHGR</name>
<feature type="transmembrane region" description="Helical" evidence="1">
    <location>
        <begin position="9"/>
        <end position="29"/>
    </location>
</feature>
<protein>
    <submittedName>
        <fullName evidence="2">Uncharacterized protein</fullName>
    </submittedName>
</protein>
<organism evidence="2 3">
    <name type="scientific">Echinococcus granulosus</name>
    <name type="common">Hydatid tapeworm</name>
    <dbReference type="NCBI Taxonomy" id="6210"/>
    <lineage>
        <taxon>Eukaryota</taxon>
        <taxon>Metazoa</taxon>
        <taxon>Spiralia</taxon>
        <taxon>Lophotrochozoa</taxon>
        <taxon>Platyhelminthes</taxon>
        <taxon>Cestoda</taxon>
        <taxon>Eucestoda</taxon>
        <taxon>Cyclophyllidea</taxon>
        <taxon>Taeniidae</taxon>
        <taxon>Echinococcus</taxon>
        <taxon>Echinococcus granulosus group</taxon>
    </lineage>
</organism>
<dbReference type="AlphaFoldDB" id="W6U7Q3"/>
<dbReference type="RefSeq" id="XP_024348454.1">
    <property type="nucleotide sequence ID" value="XM_024497117.1"/>
</dbReference>
<gene>
    <name evidence="2" type="ORF">EGR_07868</name>
</gene>
<keyword evidence="1" id="KW-0812">Transmembrane</keyword>
<evidence type="ECO:0000313" key="3">
    <source>
        <dbReference type="Proteomes" id="UP000019149"/>
    </source>
</evidence>
<keyword evidence="3" id="KW-1185">Reference proteome</keyword>
<dbReference type="EMBL" id="APAU02000089">
    <property type="protein sequence ID" value="EUB57258.1"/>
    <property type="molecule type" value="Genomic_DNA"/>
</dbReference>